<keyword evidence="2" id="KW-0378">Hydrolase</keyword>
<dbReference type="GO" id="GO:0006508">
    <property type="term" value="P:proteolysis"/>
    <property type="evidence" value="ECO:0007669"/>
    <property type="project" value="UniProtKB-KW"/>
</dbReference>
<dbReference type="PANTHER" id="PTHR23077">
    <property type="entry name" value="AAA-FAMILY ATPASE"/>
    <property type="match status" value="1"/>
</dbReference>
<dbReference type="Gene3D" id="3.40.50.300">
    <property type="entry name" value="P-loop containing nucleotide triphosphate hydrolases"/>
    <property type="match status" value="1"/>
</dbReference>
<accession>A0A644ZQ34</accession>
<dbReference type="Pfam" id="PF17862">
    <property type="entry name" value="AAA_lid_3"/>
    <property type="match status" value="1"/>
</dbReference>
<dbReference type="InterPro" id="IPR041569">
    <property type="entry name" value="AAA_lid_3"/>
</dbReference>
<name>A0A644ZQ34_9ZZZZ</name>
<evidence type="ECO:0000313" key="2">
    <source>
        <dbReference type="EMBL" id="MPM42498.1"/>
    </source>
</evidence>
<keyword evidence="2" id="KW-0482">Metalloprotease</keyword>
<dbReference type="EC" id="3.4.24.-" evidence="2"/>
<dbReference type="InterPro" id="IPR027417">
    <property type="entry name" value="P-loop_NTPase"/>
</dbReference>
<dbReference type="EMBL" id="VSSQ01009755">
    <property type="protein sequence ID" value="MPM42498.1"/>
    <property type="molecule type" value="Genomic_DNA"/>
</dbReference>
<feature type="domain" description="AAA ATPase AAA+ lid" evidence="1">
    <location>
        <begin position="42"/>
        <end position="80"/>
    </location>
</feature>
<evidence type="ECO:0000259" key="1">
    <source>
        <dbReference type="Pfam" id="PF17862"/>
    </source>
</evidence>
<protein>
    <submittedName>
        <fullName evidence="2">ATP-dependent zinc metalloprotease FtsH</fullName>
        <ecNumber evidence="2">3.4.24.-</ecNumber>
    </submittedName>
</protein>
<dbReference type="Gene3D" id="1.10.8.60">
    <property type="match status" value="1"/>
</dbReference>
<proteinExistence type="predicted"/>
<keyword evidence="2" id="KW-0645">Protease</keyword>
<organism evidence="2">
    <name type="scientific">bioreactor metagenome</name>
    <dbReference type="NCBI Taxonomy" id="1076179"/>
    <lineage>
        <taxon>unclassified sequences</taxon>
        <taxon>metagenomes</taxon>
        <taxon>ecological metagenomes</taxon>
    </lineage>
</organism>
<dbReference type="InterPro" id="IPR050168">
    <property type="entry name" value="AAA_ATPase_domain"/>
</dbReference>
<comment type="caution">
    <text evidence="2">The sequence shown here is derived from an EMBL/GenBank/DDBJ whole genome shotgun (WGS) entry which is preliminary data.</text>
</comment>
<dbReference type="AlphaFoldDB" id="A0A644ZQ34"/>
<gene>
    <name evidence="2" type="primary">ftsH_54</name>
    <name evidence="2" type="ORF">SDC9_89163</name>
</gene>
<dbReference type="GO" id="GO:0008237">
    <property type="term" value="F:metallopeptidase activity"/>
    <property type="evidence" value="ECO:0007669"/>
    <property type="project" value="UniProtKB-KW"/>
</dbReference>
<dbReference type="SUPFAM" id="SSF52540">
    <property type="entry name" value="P-loop containing nucleoside triphosphate hydrolases"/>
    <property type="match status" value="1"/>
</dbReference>
<reference evidence="2" key="1">
    <citation type="submission" date="2019-08" db="EMBL/GenBank/DDBJ databases">
        <authorList>
            <person name="Kucharzyk K."/>
            <person name="Murdoch R.W."/>
            <person name="Higgins S."/>
            <person name="Loffler F."/>
        </authorList>
    </citation>
    <scope>NUCLEOTIDE SEQUENCE</scope>
</reference>
<sequence length="102" mass="11307">MIDPALLRPGRFDMLLEFSPPDETQRAEIFKIHLRGKPAADDVDPKTLARMTEGATGADIMRICESAALLALTDYIGKGKNADSSEPKMIRMIDFQNAIESR</sequence>